<evidence type="ECO:0000313" key="6">
    <source>
        <dbReference type="WBParaSite" id="HPBE_0001880001-mRNA-1"/>
    </source>
</evidence>
<evidence type="ECO:0000256" key="2">
    <source>
        <dbReference type="PROSITE-ProRule" id="PRU00259"/>
    </source>
</evidence>
<proteinExistence type="predicted"/>
<organism evidence="5 6">
    <name type="scientific">Heligmosomoides polygyrus</name>
    <name type="common">Parasitic roundworm</name>
    <dbReference type="NCBI Taxonomy" id="6339"/>
    <lineage>
        <taxon>Eukaryota</taxon>
        <taxon>Metazoa</taxon>
        <taxon>Ecdysozoa</taxon>
        <taxon>Nematoda</taxon>
        <taxon>Chromadorea</taxon>
        <taxon>Rhabditida</taxon>
        <taxon>Rhabditina</taxon>
        <taxon>Rhabditomorpha</taxon>
        <taxon>Strongyloidea</taxon>
        <taxon>Heligmosomidae</taxon>
        <taxon>Heligmosomoides</taxon>
    </lineage>
</organism>
<dbReference type="GO" id="GO:0045296">
    <property type="term" value="F:cadherin binding"/>
    <property type="evidence" value="ECO:0007669"/>
    <property type="project" value="InterPro"/>
</dbReference>
<dbReference type="InterPro" id="IPR013284">
    <property type="entry name" value="Beta-catenin"/>
</dbReference>
<accession>A0A183GA00</accession>
<reference evidence="4 5" key="1">
    <citation type="submission" date="2018-11" db="EMBL/GenBank/DDBJ databases">
        <authorList>
            <consortium name="Pathogen Informatics"/>
        </authorList>
    </citation>
    <scope>NUCLEOTIDE SEQUENCE [LARGE SCALE GENOMIC DNA]</scope>
</reference>
<dbReference type="WBParaSite" id="HPBE_0001880001-mRNA-1">
    <property type="protein sequence ID" value="HPBE_0001880001-mRNA-1"/>
    <property type="gene ID" value="HPBE_0001880001"/>
</dbReference>
<dbReference type="AlphaFoldDB" id="A0A183GA00"/>
<dbReference type="InterPro" id="IPR016024">
    <property type="entry name" value="ARM-type_fold"/>
</dbReference>
<feature type="compositionally biased region" description="Basic and acidic residues" evidence="3">
    <location>
        <begin position="1"/>
        <end position="15"/>
    </location>
</feature>
<dbReference type="InterPro" id="IPR000225">
    <property type="entry name" value="Armadillo"/>
</dbReference>
<accession>A0A3P8B6P8</accession>
<name>A0A183GA00_HELPZ</name>
<evidence type="ECO:0000313" key="4">
    <source>
        <dbReference type="EMBL" id="VDP12960.1"/>
    </source>
</evidence>
<dbReference type="PANTHER" id="PTHR45976">
    <property type="entry name" value="ARMADILLO SEGMENT POLARITY PROTEIN"/>
    <property type="match status" value="1"/>
</dbReference>
<dbReference type="InterPro" id="IPR011989">
    <property type="entry name" value="ARM-like"/>
</dbReference>
<keyword evidence="5" id="KW-1185">Reference proteome</keyword>
<dbReference type="EMBL" id="UZAH01030927">
    <property type="protein sequence ID" value="VDP12960.1"/>
    <property type="molecule type" value="Genomic_DNA"/>
</dbReference>
<evidence type="ECO:0000313" key="5">
    <source>
        <dbReference type="Proteomes" id="UP000050761"/>
    </source>
</evidence>
<dbReference type="PROSITE" id="PS50176">
    <property type="entry name" value="ARM_REPEAT"/>
    <property type="match status" value="1"/>
</dbReference>
<evidence type="ECO:0000256" key="1">
    <source>
        <dbReference type="ARBA" id="ARBA00022473"/>
    </source>
</evidence>
<reference evidence="6" key="2">
    <citation type="submission" date="2019-09" db="UniProtKB">
        <authorList>
            <consortium name="WormBaseParasite"/>
        </authorList>
    </citation>
    <scope>IDENTIFICATION</scope>
</reference>
<sequence>MDIPRASRESHECEPRTVQPPLESSSRASPLSVQTNPTMSANFKVQMWQNRPFDSGVQTMTHSQAPSMMSMTSIHAGSQISTMSSVVDPDVAELTNQQQQKFENISLALCPTHPEYANAEGVIPELINLMKDNDEVVVYRALFIMQNIAKLDADISRTPSARIRGGDAVAAIVNVLQVRRNTPNIIRMALGTLFQICIRADGLEDVARVNAQCNGGLLRVLIDHARTVGIIRFVSSRSTKPCIKLYQATAFSPWVS</sequence>
<protein>
    <submittedName>
        <fullName evidence="6">Armadillo/beta-catenin-like repeat protein</fullName>
    </submittedName>
</protein>
<keyword evidence="1" id="KW-0217">Developmental protein</keyword>
<feature type="repeat" description="ARM" evidence="2">
    <location>
        <begin position="167"/>
        <end position="196"/>
    </location>
</feature>
<dbReference type="SUPFAM" id="SSF48371">
    <property type="entry name" value="ARM repeat"/>
    <property type="match status" value="1"/>
</dbReference>
<feature type="compositionally biased region" description="Polar residues" evidence="3">
    <location>
        <begin position="22"/>
        <end position="35"/>
    </location>
</feature>
<evidence type="ECO:0000256" key="3">
    <source>
        <dbReference type="SAM" id="MobiDB-lite"/>
    </source>
</evidence>
<feature type="region of interest" description="Disordered" evidence="3">
    <location>
        <begin position="1"/>
        <end position="35"/>
    </location>
</feature>
<gene>
    <name evidence="4" type="ORF">HPBE_LOCUS18799</name>
</gene>
<dbReference type="Gene3D" id="1.25.10.10">
    <property type="entry name" value="Leucine-rich Repeat Variant"/>
    <property type="match status" value="1"/>
</dbReference>
<dbReference type="GO" id="GO:0007155">
    <property type="term" value="P:cell adhesion"/>
    <property type="evidence" value="ECO:0007669"/>
    <property type="project" value="InterPro"/>
</dbReference>
<dbReference type="Proteomes" id="UP000050761">
    <property type="component" value="Unassembled WGS sequence"/>
</dbReference>
<dbReference type="OrthoDB" id="195736at2759"/>